<dbReference type="Gene3D" id="1.10.20.10">
    <property type="entry name" value="Histone, subunit A"/>
    <property type="match status" value="1"/>
</dbReference>
<evidence type="ECO:0000313" key="7">
    <source>
        <dbReference type="Proteomes" id="UP000007241"/>
    </source>
</evidence>
<dbReference type="GO" id="GO:0071821">
    <property type="term" value="C:FANCM-MHF complex"/>
    <property type="evidence" value="ECO:0000318"/>
    <property type="project" value="GO_Central"/>
</dbReference>
<feature type="region of interest" description="Disordered" evidence="5">
    <location>
        <begin position="1"/>
        <end position="28"/>
    </location>
</feature>
<dbReference type="PANTHER" id="PTHR22980">
    <property type="entry name" value="CORTISTATIN"/>
    <property type="match status" value="1"/>
</dbReference>
<dbReference type="Proteomes" id="UP000007241">
    <property type="component" value="Unassembled WGS sequence"/>
</dbReference>
<evidence type="ECO:0000256" key="1">
    <source>
        <dbReference type="ARBA" id="ARBA00006612"/>
    </source>
</evidence>
<dbReference type="GeneID" id="18238652"/>
<evidence type="ECO:0000256" key="2">
    <source>
        <dbReference type="ARBA" id="ARBA00022763"/>
    </source>
</evidence>
<dbReference type="GO" id="GO:0003682">
    <property type="term" value="F:chromatin binding"/>
    <property type="evidence" value="ECO:0000318"/>
    <property type="project" value="GO_Central"/>
</dbReference>
<keyword evidence="4" id="KW-0234">DNA repair</keyword>
<dbReference type="HOGENOM" id="CLU_1981240_0_0_1"/>
<dbReference type="InParanoid" id="F4P3E2"/>
<evidence type="ECO:0000313" key="6">
    <source>
        <dbReference type="EMBL" id="EGF80430.1"/>
    </source>
</evidence>
<dbReference type="Pfam" id="PF15630">
    <property type="entry name" value="CENP-S"/>
    <property type="match status" value="1"/>
</dbReference>
<dbReference type="AlphaFoldDB" id="F4P3E2"/>
<keyword evidence="7" id="KW-1185">Reference proteome</keyword>
<keyword evidence="3" id="KW-0238">DNA-binding</keyword>
<dbReference type="OrthoDB" id="1872155at2759"/>
<dbReference type="GO" id="GO:0006281">
    <property type="term" value="P:DNA repair"/>
    <property type="evidence" value="ECO:0007669"/>
    <property type="project" value="UniProtKB-KW"/>
</dbReference>
<reference evidence="6 7" key="1">
    <citation type="submission" date="2009-12" db="EMBL/GenBank/DDBJ databases">
        <title>The draft genome of Batrachochytrium dendrobatidis.</title>
        <authorList>
            <consortium name="US DOE Joint Genome Institute (JGI-PGF)"/>
            <person name="Kuo A."/>
            <person name="Salamov A."/>
            <person name="Schmutz J."/>
            <person name="Lucas S."/>
            <person name="Pitluck S."/>
            <person name="Rosenblum E."/>
            <person name="Stajich J."/>
            <person name="Eisen M."/>
            <person name="Grigoriev I.V."/>
        </authorList>
    </citation>
    <scope>NUCLEOTIDE SEQUENCE [LARGE SCALE GENOMIC DNA]</scope>
    <source>
        <strain evidence="7">JAM81 / FGSC 10211</strain>
    </source>
</reference>
<dbReference type="GO" id="GO:0031297">
    <property type="term" value="P:replication fork processing"/>
    <property type="evidence" value="ECO:0000318"/>
    <property type="project" value="GO_Central"/>
</dbReference>
<sequence length="126" mass="14115">MAEHDDNIDACSQDPIDDIQDQLSEPIEGEEMQVQRVLIRKAIMDAISRDHPKIQVTPEFVYALGEVVVRHAELMGADLESFAKHAKRSVISVDDVKLFARRNIGLQEKIRNAEAAGGGQKRKHKS</sequence>
<accession>F4P3E2</accession>
<organism evidence="6 7">
    <name type="scientific">Batrachochytrium dendrobatidis (strain JAM81 / FGSC 10211)</name>
    <name type="common">Frog chytrid fungus</name>
    <dbReference type="NCBI Taxonomy" id="684364"/>
    <lineage>
        <taxon>Eukaryota</taxon>
        <taxon>Fungi</taxon>
        <taxon>Fungi incertae sedis</taxon>
        <taxon>Chytridiomycota</taxon>
        <taxon>Chytridiomycota incertae sedis</taxon>
        <taxon>Chytridiomycetes</taxon>
        <taxon>Rhizophydiales</taxon>
        <taxon>Rhizophydiales incertae sedis</taxon>
        <taxon>Batrachochytrium</taxon>
    </lineage>
</organism>
<dbReference type="GO" id="GO:0000712">
    <property type="term" value="P:resolution of meiotic recombination intermediates"/>
    <property type="evidence" value="ECO:0000318"/>
    <property type="project" value="GO_Central"/>
</dbReference>
<dbReference type="GO" id="GO:0046982">
    <property type="term" value="F:protein heterodimerization activity"/>
    <property type="evidence" value="ECO:0007669"/>
    <property type="project" value="InterPro"/>
</dbReference>
<comment type="similarity">
    <text evidence="1">Belongs to the TAF9 family. CENP-S/MHF1 subfamily.</text>
</comment>
<name>F4P3E2_BATDJ</name>
<keyword evidence="2" id="KW-0227">DNA damage</keyword>
<evidence type="ECO:0000256" key="4">
    <source>
        <dbReference type="ARBA" id="ARBA00023204"/>
    </source>
</evidence>
<dbReference type="RefSeq" id="XP_006678982.1">
    <property type="nucleotide sequence ID" value="XM_006678919.1"/>
</dbReference>
<evidence type="ECO:0008006" key="8">
    <source>
        <dbReference type="Google" id="ProtNLM"/>
    </source>
</evidence>
<dbReference type="SUPFAM" id="SSF47113">
    <property type="entry name" value="Histone-fold"/>
    <property type="match status" value="1"/>
</dbReference>
<dbReference type="STRING" id="684364.F4P3E2"/>
<gene>
    <name evidence="6" type="ORF">BATDEDRAFT_24998</name>
</gene>
<evidence type="ECO:0000256" key="3">
    <source>
        <dbReference type="ARBA" id="ARBA00023125"/>
    </source>
</evidence>
<evidence type="ECO:0000256" key="5">
    <source>
        <dbReference type="SAM" id="MobiDB-lite"/>
    </source>
</evidence>
<dbReference type="GO" id="GO:0003677">
    <property type="term" value="F:DNA binding"/>
    <property type="evidence" value="ECO:0007669"/>
    <property type="project" value="UniProtKB-KW"/>
</dbReference>
<dbReference type="InterPro" id="IPR009072">
    <property type="entry name" value="Histone-fold"/>
</dbReference>
<dbReference type="CDD" id="cd22919">
    <property type="entry name" value="HFD_CENP-S"/>
    <property type="match status" value="1"/>
</dbReference>
<dbReference type="OMA" id="NEEIAWC"/>
<dbReference type="FunCoup" id="F4P3E2">
    <property type="interactions" value="16"/>
</dbReference>
<dbReference type="PANTHER" id="PTHR22980:SF0">
    <property type="entry name" value="CENTROMERE PROTEIN S"/>
    <property type="match status" value="1"/>
</dbReference>
<proteinExistence type="inferred from homology"/>
<protein>
    <recommendedName>
        <fullName evidence="8">Centromere protein S</fullName>
    </recommendedName>
</protein>
<dbReference type="EMBL" id="GL882884">
    <property type="protein sequence ID" value="EGF80430.1"/>
    <property type="molecule type" value="Genomic_DNA"/>
</dbReference>
<dbReference type="InterPro" id="IPR029003">
    <property type="entry name" value="CENP-S/Mhf1"/>
</dbReference>